<dbReference type="EMBL" id="GBRH01204584">
    <property type="protein sequence ID" value="JAD93311.1"/>
    <property type="molecule type" value="Transcribed_RNA"/>
</dbReference>
<organism evidence="1">
    <name type="scientific">Arundo donax</name>
    <name type="common">Giant reed</name>
    <name type="synonym">Donax arundinaceus</name>
    <dbReference type="NCBI Taxonomy" id="35708"/>
    <lineage>
        <taxon>Eukaryota</taxon>
        <taxon>Viridiplantae</taxon>
        <taxon>Streptophyta</taxon>
        <taxon>Embryophyta</taxon>
        <taxon>Tracheophyta</taxon>
        <taxon>Spermatophyta</taxon>
        <taxon>Magnoliopsida</taxon>
        <taxon>Liliopsida</taxon>
        <taxon>Poales</taxon>
        <taxon>Poaceae</taxon>
        <taxon>PACMAD clade</taxon>
        <taxon>Arundinoideae</taxon>
        <taxon>Arundineae</taxon>
        <taxon>Arundo</taxon>
    </lineage>
</organism>
<dbReference type="AlphaFoldDB" id="A0A0A9DZT2"/>
<proteinExistence type="predicted"/>
<protein>
    <submittedName>
        <fullName evidence="1">Uncharacterized protein</fullName>
    </submittedName>
</protein>
<name>A0A0A9DZT2_ARUDO</name>
<sequence>MNKSTIYTIESNKLENRYC</sequence>
<reference evidence="1" key="1">
    <citation type="submission" date="2014-09" db="EMBL/GenBank/DDBJ databases">
        <authorList>
            <person name="Magalhaes I.L.F."/>
            <person name="Oliveira U."/>
            <person name="Santos F.R."/>
            <person name="Vidigal T.H.D.A."/>
            <person name="Brescovit A.D."/>
            <person name="Santos A.J."/>
        </authorList>
    </citation>
    <scope>NUCLEOTIDE SEQUENCE</scope>
    <source>
        <tissue evidence="1">Shoot tissue taken approximately 20 cm above the soil surface</tissue>
    </source>
</reference>
<reference evidence="1" key="2">
    <citation type="journal article" date="2015" name="Data Brief">
        <title>Shoot transcriptome of the giant reed, Arundo donax.</title>
        <authorList>
            <person name="Barrero R.A."/>
            <person name="Guerrero F.D."/>
            <person name="Moolhuijzen P."/>
            <person name="Goolsby J.A."/>
            <person name="Tidwell J."/>
            <person name="Bellgard S.E."/>
            <person name="Bellgard M.I."/>
        </authorList>
    </citation>
    <scope>NUCLEOTIDE SEQUENCE</scope>
    <source>
        <tissue evidence="1">Shoot tissue taken approximately 20 cm above the soil surface</tissue>
    </source>
</reference>
<evidence type="ECO:0000313" key="1">
    <source>
        <dbReference type="EMBL" id="JAD93311.1"/>
    </source>
</evidence>
<accession>A0A0A9DZT2</accession>